<comment type="caution">
    <text evidence="1">The sequence shown here is derived from an EMBL/GenBank/DDBJ whole genome shotgun (WGS) entry which is preliminary data.</text>
</comment>
<sequence length="86" mass="10235">MVWQDIRKHYPQQWLLVEAIQAHSEAKKRILEQLAVIDTFPDSTAAMKRYAQLRHEAPHRELYVFHTNRETLDIAERAWLGVRGVR</sequence>
<protein>
    <submittedName>
        <fullName evidence="1">Uncharacterized protein</fullName>
    </submittedName>
</protein>
<gene>
    <name evidence="1" type="ORF">FJZ47_06670</name>
</gene>
<evidence type="ECO:0000313" key="2">
    <source>
        <dbReference type="Proteomes" id="UP000712673"/>
    </source>
</evidence>
<name>A0A937W1G3_UNCTE</name>
<accession>A0A937W1G3</accession>
<dbReference type="EMBL" id="VGLS01000147">
    <property type="protein sequence ID" value="MBM3223465.1"/>
    <property type="molecule type" value="Genomic_DNA"/>
</dbReference>
<proteinExistence type="predicted"/>
<dbReference type="Proteomes" id="UP000712673">
    <property type="component" value="Unassembled WGS sequence"/>
</dbReference>
<evidence type="ECO:0000313" key="1">
    <source>
        <dbReference type="EMBL" id="MBM3223465.1"/>
    </source>
</evidence>
<organism evidence="1 2">
    <name type="scientific">Tectimicrobiota bacterium</name>
    <dbReference type="NCBI Taxonomy" id="2528274"/>
    <lineage>
        <taxon>Bacteria</taxon>
        <taxon>Pseudomonadati</taxon>
        <taxon>Nitrospinota/Tectimicrobiota group</taxon>
        <taxon>Candidatus Tectimicrobiota</taxon>
    </lineage>
</organism>
<dbReference type="AlphaFoldDB" id="A0A937W1G3"/>
<reference evidence="1" key="1">
    <citation type="submission" date="2019-03" db="EMBL/GenBank/DDBJ databases">
        <title>Lake Tanganyika Metagenome-Assembled Genomes (MAGs).</title>
        <authorList>
            <person name="Tran P."/>
        </authorList>
    </citation>
    <scope>NUCLEOTIDE SEQUENCE</scope>
    <source>
        <strain evidence="1">K_DeepCast_65m_m2_066</strain>
    </source>
</reference>